<comment type="caution">
    <text evidence="3">The sequence shown here is derived from an EMBL/GenBank/DDBJ whole genome shotgun (WGS) entry which is preliminary data.</text>
</comment>
<keyword evidence="3" id="KW-0282">Flagellum</keyword>
<evidence type="ECO:0000259" key="2">
    <source>
        <dbReference type="Pfam" id="PF02120"/>
    </source>
</evidence>
<evidence type="ECO:0000313" key="4">
    <source>
        <dbReference type="Proteomes" id="UP000823618"/>
    </source>
</evidence>
<evidence type="ECO:0000256" key="1">
    <source>
        <dbReference type="SAM" id="MobiDB-lite"/>
    </source>
</evidence>
<dbReference type="AlphaFoldDB" id="A0A9D9I2Z6"/>
<keyword evidence="3" id="KW-0966">Cell projection</keyword>
<feature type="compositionally biased region" description="Basic and acidic residues" evidence="1">
    <location>
        <begin position="43"/>
        <end position="84"/>
    </location>
</feature>
<reference evidence="3" key="1">
    <citation type="submission" date="2020-10" db="EMBL/GenBank/DDBJ databases">
        <authorList>
            <person name="Gilroy R."/>
        </authorList>
    </citation>
    <scope>NUCLEOTIDE SEQUENCE</scope>
    <source>
        <strain evidence="3">E3-2379</strain>
    </source>
</reference>
<feature type="compositionally biased region" description="Low complexity" evidence="1">
    <location>
        <begin position="356"/>
        <end position="369"/>
    </location>
</feature>
<proteinExistence type="predicted"/>
<dbReference type="Pfam" id="PF02120">
    <property type="entry name" value="Flg_hook"/>
    <property type="match status" value="1"/>
</dbReference>
<gene>
    <name evidence="3" type="ORF">IAC13_09140</name>
</gene>
<dbReference type="EMBL" id="JADIML010000259">
    <property type="protein sequence ID" value="MBO8464081.1"/>
    <property type="molecule type" value="Genomic_DNA"/>
</dbReference>
<dbReference type="Proteomes" id="UP000823618">
    <property type="component" value="Unassembled WGS sequence"/>
</dbReference>
<feature type="region of interest" description="Disordered" evidence="1">
    <location>
        <begin position="1"/>
        <end position="84"/>
    </location>
</feature>
<dbReference type="CDD" id="cd17470">
    <property type="entry name" value="T3SS_Flik_C"/>
    <property type="match status" value="1"/>
</dbReference>
<sequence>MSMLQSATLKNANISNNASTQKKGMKSKDMGDVFDQMMLKHQGKIDNSDQTSDQKESTQIKNDTKETKIEVEQSDKTEEAQTRESAENLLHLYTFFNQNETIQVSMPRDNNSDSFVEESLNIGLDVSVSEEQAVTDVTNMVDSQMAIDPVSPSIVMKEDDSNTNQIERVLGQQKENFGESILTQDTDIKEEGLANSKDMIHNIEEQTNESETVRKEETPYQEDNVNFNRSQLAPLHTRNVEQNQVLTGVENQEGIVTISVPQVEKLPEQLINQLESLRLQEKNEFEIQLEPANLGKIAMKISYDQGKASISLVCSNSMTATLLTSQAEQMGQLMEKHLGAPTEILVDQQENRSWQEDNQNQRQSQNSQQQKEEQERRYYEALQHRNREDFLQQLRIGLI</sequence>
<feature type="region of interest" description="Disordered" evidence="1">
    <location>
        <begin position="352"/>
        <end position="377"/>
    </location>
</feature>
<dbReference type="InterPro" id="IPR038610">
    <property type="entry name" value="FliK-like_C_sf"/>
</dbReference>
<keyword evidence="3" id="KW-0969">Cilium</keyword>
<reference evidence="3" key="2">
    <citation type="journal article" date="2021" name="PeerJ">
        <title>Extensive microbial diversity within the chicken gut microbiome revealed by metagenomics and culture.</title>
        <authorList>
            <person name="Gilroy R."/>
            <person name="Ravi A."/>
            <person name="Getino M."/>
            <person name="Pursley I."/>
            <person name="Horton D.L."/>
            <person name="Alikhan N.F."/>
            <person name="Baker D."/>
            <person name="Gharbi K."/>
            <person name="Hall N."/>
            <person name="Watson M."/>
            <person name="Adriaenssens E.M."/>
            <person name="Foster-Nyarko E."/>
            <person name="Jarju S."/>
            <person name="Secka A."/>
            <person name="Antonio M."/>
            <person name="Oren A."/>
            <person name="Chaudhuri R.R."/>
            <person name="La Ragione R."/>
            <person name="Hildebrand F."/>
            <person name="Pallen M.J."/>
        </authorList>
    </citation>
    <scope>NUCLEOTIDE SEQUENCE</scope>
    <source>
        <strain evidence="3">E3-2379</strain>
    </source>
</reference>
<feature type="domain" description="Flagellar hook-length control protein-like C-terminal" evidence="2">
    <location>
        <begin position="280"/>
        <end position="351"/>
    </location>
</feature>
<organism evidence="3 4">
    <name type="scientific">Candidatus Scybalomonas excrementavium</name>
    <dbReference type="NCBI Taxonomy" id="2840943"/>
    <lineage>
        <taxon>Bacteria</taxon>
        <taxon>Bacillati</taxon>
        <taxon>Bacillota</taxon>
        <taxon>Clostridia</taxon>
        <taxon>Lachnospirales</taxon>
        <taxon>Lachnospiraceae</taxon>
        <taxon>Lachnospiraceae incertae sedis</taxon>
        <taxon>Candidatus Scybalomonas</taxon>
    </lineage>
</organism>
<dbReference type="InterPro" id="IPR021136">
    <property type="entry name" value="Flagellar_hook_control-like_C"/>
</dbReference>
<evidence type="ECO:0000313" key="3">
    <source>
        <dbReference type="EMBL" id="MBO8464081.1"/>
    </source>
</evidence>
<dbReference type="Gene3D" id="3.30.750.140">
    <property type="match status" value="1"/>
</dbReference>
<protein>
    <submittedName>
        <fullName evidence="3">Flagellar hook-length control protein FliK</fullName>
    </submittedName>
</protein>
<feature type="compositionally biased region" description="Polar residues" evidence="1">
    <location>
        <begin position="1"/>
        <end position="22"/>
    </location>
</feature>
<accession>A0A9D9I2Z6</accession>
<name>A0A9D9I2Z6_9FIRM</name>